<dbReference type="HOGENOM" id="CLU_2601016_0_0_0"/>
<dbReference type="BioCyc" id="FSP457404-HMP:GTSQ-705-MONOMER"/>
<proteinExistence type="predicted"/>
<comment type="caution">
    <text evidence="1">The sequence shown here is derived from an EMBL/GenBank/DDBJ whole genome shotgun (WGS) entry which is preliminary data.</text>
</comment>
<accession>H1PQL0</accession>
<sequence length="79" mass="9135">MTNEITIYVMLTPLKTVAHAYVNEQEAKEEMLNTFLPLGEKYSLEPCALKVDFEFIKRVYILLSQELEKREKKGAPNGK</sequence>
<dbReference type="PATRIC" id="fig|457404.5.peg.559"/>
<evidence type="ECO:0000313" key="1">
    <source>
        <dbReference type="EMBL" id="EHO83685.1"/>
    </source>
</evidence>
<dbReference type="RefSeq" id="WP_008696092.1">
    <property type="nucleotide sequence ID" value="NZ_KE161007.1"/>
</dbReference>
<protein>
    <submittedName>
        <fullName evidence="1">Uncharacterized protein</fullName>
    </submittedName>
</protein>
<dbReference type="EMBL" id="AGWJ02000002">
    <property type="protein sequence ID" value="EHO83685.1"/>
    <property type="molecule type" value="Genomic_DNA"/>
</dbReference>
<organism evidence="1 2">
    <name type="scientific">Fusobacterium ulcerans 12-1B</name>
    <dbReference type="NCBI Taxonomy" id="457404"/>
    <lineage>
        <taxon>Bacteria</taxon>
        <taxon>Fusobacteriati</taxon>
        <taxon>Fusobacteriota</taxon>
        <taxon>Fusobacteriia</taxon>
        <taxon>Fusobacteriales</taxon>
        <taxon>Fusobacteriaceae</taxon>
        <taxon>Fusobacterium</taxon>
    </lineage>
</organism>
<evidence type="ECO:0000313" key="2">
    <source>
        <dbReference type="Proteomes" id="UP000003233"/>
    </source>
</evidence>
<name>H1PQL0_9FUSO</name>
<reference evidence="1 2" key="1">
    <citation type="submission" date="2012-07" db="EMBL/GenBank/DDBJ databases">
        <title>The Genome Sequence of Fusobacterium ulcerans 12_1B.</title>
        <authorList>
            <consortium name="The Broad Institute Genome Sequencing Platform"/>
            <person name="Earl A."/>
            <person name="Ward D."/>
            <person name="Feldgarden M."/>
            <person name="Gevers D."/>
            <person name="Strauss J."/>
            <person name="Ambrose C.E."/>
            <person name="Allen-Vercoe E."/>
            <person name="Walker B."/>
            <person name="Young S.K."/>
            <person name="Zeng Q."/>
            <person name="Gargeya S."/>
            <person name="Fitzgerald M."/>
            <person name="Haas B."/>
            <person name="Abouelleil A."/>
            <person name="Alvarado L."/>
            <person name="Arachchi H.M."/>
            <person name="Berlin A.M."/>
            <person name="Chapman S.B."/>
            <person name="Goldberg J."/>
            <person name="Griggs A."/>
            <person name="Gujja S."/>
            <person name="Hansen M."/>
            <person name="Howarth C."/>
            <person name="Imamovic A."/>
            <person name="Larimer J."/>
            <person name="McCowen C."/>
            <person name="Montmayeur A."/>
            <person name="Murphy C."/>
            <person name="Neiman D."/>
            <person name="Pearson M."/>
            <person name="Priest M."/>
            <person name="Roberts A."/>
            <person name="Saif S."/>
            <person name="Shea T."/>
            <person name="Sisk P."/>
            <person name="Sykes S."/>
            <person name="Wortman J."/>
            <person name="Nusbaum C."/>
            <person name="Birren B."/>
        </authorList>
    </citation>
    <scope>NUCLEOTIDE SEQUENCE [LARGE SCALE GENOMIC DNA]</scope>
    <source>
        <strain evidence="1 2">12_1B</strain>
    </source>
</reference>
<keyword evidence="2" id="KW-1185">Reference proteome</keyword>
<dbReference type="Proteomes" id="UP000003233">
    <property type="component" value="Unassembled WGS sequence"/>
</dbReference>
<gene>
    <name evidence="1" type="ORF">HMPREF0402_00703</name>
</gene>
<dbReference type="AlphaFoldDB" id="H1PQL0"/>